<organism evidence="6 7">
    <name type="scientific">Ohessyouella blattaphilus</name>
    <dbReference type="NCBI Taxonomy" id="2949333"/>
    <lineage>
        <taxon>Bacteria</taxon>
        <taxon>Bacillati</taxon>
        <taxon>Bacillota</taxon>
        <taxon>Clostridia</taxon>
        <taxon>Lachnospirales</taxon>
        <taxon>Lachnospiraceae</taxon>
        <taxon>Ohessyouella</taxon>
    </lineage>
</organism>
<evidence type="ECO:0000256" key="5">
    <source>
        <dbReference type="SAM" id="SignalP"/>
    </source>
</evidence>
<keyword evidence="7" id="KW-1185">Reference proteome</keyword>
<dbReference type="Gene3D" id="3.20.20.70">
    <property type="entry name" value="Aldolase class I"/>
    <property type="match status" value="1"/>
</dbReference>
<evidence type="ECO:0000256" key="4">
    <source>
        <dbReference type="ARBA" id="ARBA00022833"/>
    </source>
</evidence>
<evidence type="ECO:0000256" key="1">
    <source>
        <dbReference type="ARBA" id="ARBA00001947"/>
    </source>
</evidence>
<evidence type="ECO:0000313" key="6">
    <source>
        <dbReference type="EMBL" id="MCP1110359.1"/>
    </source>
</evidence>
<feature type="signal peptide" evidence="5">
    <location>
        <begin position="1"/>
        <end position="20"/>
    </location>
</feature>
<keyword evidence="2" id="KW-0808">Transferase</keyword>
<dbReference type="InterPro" id="IPR008567">
    <property type="entry name" value="BKACE"/>
</dbReference>
<evidence type="ECO:0000256" key="2">
    <source>
        <dbReference type="ARBA" id="ARBA00022679"/>
    </source>
</evidence>
<name>A0ABT1EIR5_9FIRM</name>
<comment type="caution">
    <text evidence="6">The sequence shown here is derived from an EMBL/GenBank/DDBJ whole genome shotgun (WGS) entry which is preliminary data.</text>
</comment>
<dbReference type="PANTHER" id="PTHR37418:SF2">
    <property type="entry name" value="3-KETO-5-AMINOHEXANOATE CLEAVAGE ENZYME"/>
    <property type="match status" value="1"/>
</dbReference>
<dbReference type="Pfam" id="PF05853">
    <property type="entry name" value="BKACE"/>
    <property type="match status" value="1"/>
</dbReference>
<accession>A0ABT1EIR5</accession>
<keyword evidence="4" id="KW-0862">Zinc</keyword>
<protein>
    <submittedName>
        <fullName evidence="6">3-keto-5-aminohexanoate cleavage protein</fullName>
    </submittedName>
</protein>
<dbReference type="InterPro" id="IPR013785">
    <property type="entry name" value="Aldolase_TIM"/>
</dbReference>
<dbReference type="RefSeq" id="WP_262069240.1">
    <property type="nucleotide sequence ID" value="NZ_JAMXOC010000012.1"/>
</dbReference>
<comment type="cofactor">
    <cofactor evidence="1">
        <name>Zn(2+)</name>
        <dbReference type="ChEBI" id="CHEBI:29105"/>
    </cofactor>
</comment>
<proteinExistence type="predicted"/>
<reference evidence="6 7" key="1">
    <citation type="journal article" date="2022" name="Genome Biol. Evol.">
        <title>Host diet, physiology and behaviors set the stage for Lachnospiraceae cladogenesis.</title>
        <authorList>
            <person name="Vera-Ponce De Leon A."/>
            <person name="Schneider M."/>
            <person name="Jahnes B.C."/>
            <person name="Sadowski V."/>
            <person name="Camuy-Velez L.A."/>
            <person name="Duan J."/>
            <person name="Sabree Z.L."/>
        </authorList>
    </citation>
    <scope>NUCLEOTIDE SEQUENCE [LARGE SCALE GENOMIC DNA]</scope>
    <source>
        <strain evidence="6 7">PAL227</strain>
    </source>
</reference>
<evidence type="ECO:0000256" key="3">
    <source>
        <dbReference type="ARBA" id="ARBA00022723"/>
    </source>
</evidence>
<dbReference type="EMBL" id="JAMZFV010000012">
    <property type="protein sequence ID" value="MCP1110359.1"/>
    <property type="molecule type" value="Genomic_DNA"/>
</dbReference>
<evidence type="ECO:0000313" key="7">
    <source>
        <dbReference type="Proteomes" id="UP001523565"/>
    </source>
</evidence>
<keyword evidence="3" id="KW-0479">Metal-binding</keyword>
<keyword evidence="5" id="KW-0732">Signal</keyword>
<dbReference type="Proteomes" id="UP001523565">
    <property type="component" value="Unassembled WGS sequence"/>
</dbReference>
<feature type="chain" id="PRO_5046078309" evidence="5">
    <location>
        <begin position="21"/>
        <end position="242"/>
    </location>
</feature>
<sequence>MKRRIVAALLAAAMGVTMLAGCGQKEDTKAEAKTEWKDADYSGEDPQLEKKVKILSIWAEDNDNGILLNKICEDYKQNVNPNFEWEYEMVSADNLTQRIATLAASNDLPDLFAYEAGAPLTTLSLQKEFAVTEPLLYTIVLGHSGAAPATPEALMAMCQFLPAGALWGITHAYRQDFGIIGAALGLGASTVRVGFEDSAYLTPTQTVSQNVPLVEKTAALIRAMDKEVMTPTQARASFHLGV</sequence>
<gene>
    <name evidence="6" type="ORF">NK118_08855</name>
</gene>
<dbReference type="SUPFAM" id="SSF53850">
    <property type="entry name" value="Periplasmic binding protein-like II"/>
    <property type="match status" value="1"/>
</dbReference>
<dbReference type="PANTHER" id="PTHR37418">
    <property type="entry name" value="3-KETO-5-AMINOHEXANOATE CLEAVAGE ENZYME-RELATED"/>
    <property type="match status" value="1"/>
</dbReference>
<dbReference type="PROSITE" id="PS51257">
    <property type="entry name" value="PROKAR_LIPOPROTEIN"/>
    <property type="match status" value="1"/>
</dbReference>